<comment type="catalytic activity">
    <reaction evidence="1">
        <text>3-hydroxy-2-methylpropanoyl-CoA + H2O = 3-hydroxy-2-methylpropanoate + CoA + H(+)</text>
        <dbReference type="Rhea" id="RHEA:20888"/>
        <dbReference type="ChEBI" id="CHEBI:11805"/>
        <dbReference type="ChEBI" id="CHEBI:15377"/>
        <dbReference type="ChEBI" id="CHEBI:15378"/>
        <dbReference type="ChEBI" id="CHEBI:57287"/>
        <dbReference type="ChEBI" id="CHEBI:57340"/>
        <dbReference type="EC" id="3.1.2.4"/>
    </reaction>
</comment>
<dbReference type="PANTHER" id="PTHR43176">
    <property type="entry name" value="3-HYDROXYISOBUTYRYL-COA HYDROLASE-RELATED"/>
    <property type="match status" value="1"/>
</dbReference>
<feature type="compositionally biased region" description="Basic and acidic residues" evidence="4">
    <location>
        <begin position="1"/>
        <end position="10"/>
    </location>
</feature>
<dbReference type="SUPFAM" id="SSF52096">
    <property type="entry name" value="ClpP/crotonase"/>
    <property type="match status" value="1"/>
</dbReference>
<sequence>MRRPQDRGVGEDEGLGATGIEAARSASGPAAGSPLISRAAPGRRRLVLRLSLRHIQSLRPLPRRAVVAPALRPPPGSRDSSFSPAVKRWTTPVAATCWPKAETSKGPSLPYSDSEKPGDPAAGVIIRKAGRAGRITLAKPKALNALDHQMALAIEAALDAWAKDEGVEIVVIDALGEKAFCAGGDIAALYRAGKEGDFLPGRRFFADEYRLNRTIARYEKPYVALMDGIVMGGGVGLSAHGDHRIVTERSMVAMPECGIGLIPDVGGTLVLGEAPGRLGEYLGLTGFRMKAADAILAGFADHCLPSSEIPRAIARLEETGDPRAIEALFETPEEGILASRREMIDRFFAAPDAAAILAALEADGSDFAAETARSIRRGSPLSAAVTLELVRAARADPTIETALAREYRYTFRAQEKGDFLEGTRAVVIDKDRSPQWPEKRIEDLSRERVEAMLATLGDDELSF</sequence>
<feature type="region of interest" description="Disordered" evidence="4">
    <location>
        <begin position="1"/>
        <end position="38"/>
    </location>
</feature>
<feature type="region of interest" description="Disordered" evidence="4">
    <location>
        <begin position="98"/>
        <end position="118"/>
    </location>
</feature>
<keyword evidence="7" id="KW-1185">Reference proteome</keyword>
<evidence type="ECO:0000313" key="7">
    <source>
        <dbReference type="Proteomes" id="UP000298179"/>
    </source>
</evidence>
<reference evidence="6 7" key="1">
    <citation type="submission" date="2019-03" db="EMBL/GenBank/DDBJ databases">
        <title>Jiella endophytica sp. nov., a novel endophytic bacterium isolated from root of Ficus microcarpa Linn. f.</title>
        <authorList>
            <person name="Tuo L."/>
        </authorList>
    </citation>
    <scope>NUCLEOTIDE SEQUENCE [LARGE SCALE GENOMIC DNA]</scope>
    <source>
        <strain evidence="6 7">CBS5Q-3</strain>
    </source>
</reference>
<protein>
    <recommendedName>
        <fullName evidence="2">3-hydroxyisobutyryl-CoA hydrolase</fullName>
        <ecNumber evidence="2">3.1.2.4</ecNumber>
    </recommendedName>
</protein>
<feature type="compositionally biased region" description="Low complexity" evidence="4">
    <location>
        <begin position="22"/>
        <end position="34"/>
    </location>
</feature>
<dbReference type="EC" id="3.1.2.4" evidence="2"/>
<feature type="domain" description="Enoyl-CoA hydratase/isomerase" evidence="5">
    <location>
        <begin position="133"/>
        <end position="453"/>
    </location>
</feature>
<evidence type="ECO:0000313" key="6">
    <source>
        <dbReference type="EMBL" id="TFF17653.1"/>
    </source>
</evidence>
<organism evidence="6 7">
    <name type="scientific">Jiella endophytica</name>
    <dbReference type="NCBI Taxonomy" id="2558362"/>
    <lineage>
        <taxon>Bacteria</taxon>
        <taxon>Pseudomonadati</taxon>
        <taxon>Pseudomonadota</taxon>
        <taxon>Alphaproteobacteria</taxon>
        <taxon>Hyphomicrobiales</taxon>
        <taxon>Aurantimonadaceae</taxon>
        <taxon>Jiella</taxon>
    </lineage>
</organism>
<dbReference type="InterPro" id="IPR029045">
    <property type="entry name" value="ClpP/crotonase-like_dom_sf"/>
</dbReference>
<dbReference type="GO" id="GO:0006574">
    <property type="term" value="P:L-valine catabolic process"/>
    <property type="evidence" value="ECO:0007669"/>
    <property type="project" value="TreeGrafter"/>
</dbReference>
<dbReference type="GO" id="GO:0003860">
    <property type="term" value="F:3-hydroxyisobutyryl-CoA hydrolase activity"/>
    <property type="evidence" value="ECO:0007669"/>
    <property type="project" value="UniProtKB-EC"/>
</dbReference>
<dbReference type="InterPro" id="IPR032259">
    <property type="entry name" value="HIBYL-CoA-H"/>
</dbReference>
<evidence type="ECO:0000256" key="1">
    <source>
        <dbReference type="ARBA" id="ARBA00001709"/>
    </source>
</evidence>
<evidence type="ECO:0000256" key="3">
    <source>
        <dbReference type="ARBA" id="ARBA00022801"/>
    </source>
</evidence>
<dbReference type="EMBL" id="SOZD01000016">
    <property type="protein sequence ID" value="TFF17653.1"/>
    <property type="molecule type" value="Genomic_DNA"/>
</dbReference>
<dbReference type="GO" id="GO:0005829">
    <property type="term" value="C:cytosol"/>
    <property type="evidence" value="ECO:0007669"/>
    <property type="project" value="TreeGrafter"/>
</dbReference>
<evidence type="ECO:0000259" key="5">
    <source>
        <dbReference type="Pfam" id="PF16113"/>
    </source>
</evidence>
<evidence type="ECO:0000256" key="4">
    <source>
        <dbReference type="SAM" id="MobiDB-lite"/>
    </source>
</evidence>
<gene>
    <name evidence="6" type="ORF">E3C22_23630</name>
</gene>
<accession>A0A4Y8R9E5</accession>
<dbReference type="CDD" id="cd06558">
    <property type="entry name" value="crotonase-like"/>
    <property type="match status" value="1"/>
</dbReference>
<proteinExistence type="predicted"/>
<comment type="caution">
    <text evidence="6">The sequence shown here is derived from an EMBL/GenBank/DDBJ whole genome shotgun (WGS) entry which is preliminary data.</text>
</comment>
<evidence type="ECO:0000256" key="2">
    <source>
        <dbReference type="ARBA" id="ARBA00011915"/>
    </source>
</evidence>
<dbReference type="Gene3D" id="3.90.226.10">
    <property type="entry name" value="2-enoyl-CoA Hydratase, Chain A, domain 1"/>
    <property type="match status" value="1"/>
</dbReference>
<dbReference type="OrthoDB" id="9790967at2"/>
<dbReference type="PANTHER" id="PTHR43176:SF3">
    <property type="entry name" value="3-HYDROXYISOBUTYRYL-COA HYDROLASE, MITOCHONDRIAL"/>
    <property type="match status" value="1"/>
</dbReference>
<dbReference type="Pfam" id="PF16113">
    <property type="entry name" value="ECH_2"/>
    <property type="match status" value="1"/>
</dbReference>
<dbReference type="Proteomes" id="UP000298179">
    <property type="component" value="Unassembled WGS sequence"/>
</dbReference>
<dbReference type="GO" id="GO:0016853">
    <property type="term" value="F:isomerase activity"/>
    <property type="evidence" value="ECO:0007669"/>
    <property type="project" value="UniProtKB-KW"/>
</dbReference>
<dbReference type="InterPro" id="IPR045004">
    <property type="entry name" value="ECH_dom"/>
</dbReference>
<dbReference type="NCBIfam" id="NF004127">
    <property type="entry name" value="PRK05617.1"/>
    <property type="match status" value="1"/>
</dbReference>
<keyword evidence="6" id="KW-0413">Isomerase</keyword>
<dbReference type="AlphaFoldDB" id="A0A4Y8R9E5"/>
<keyword evidence="3" id="KW-0378">Hydrolase</keyword>
<name>A0A4Y8R9E5_9HYPH</name>